<proteinExistence type="predicted"/>
<evidence type="ECO:0000256" key="3">
    <source>
        <dbReference type="ARBA" id="ARBA00022763"/>
    </source>
</evidence>
<evidence type="ECO:0000256" key="6">
    <source>
        <dbReference type="ARBA" id="ARBA00022839"/>
    </source>
</evidence>
<dbReference type="Gene3D" id="3.90.320.10">
    <property type="match status" value="1"/>
</dbReference>
<name>A0A8J7QVY1_9HYPH</name>
<evidence type="ECO:0000256" key="2">
    <source>
        <dbReference type="ARBA" id="ARBA00022741"/>
    </source>
</evidence>
<dbReference type="GO" id="GO:0004386">
    <property type="term" value="F:helicase activity"/>
    <property type="evidence" value="ECO:0007669"/>
    <property type="project" value="UniProtKB-KW"/>
</dbReference>
<reference evidence="11" key="1">
    <citation type="submission" date="2021-03" db="EMBL/GenBank/DDBJ databases">
        <title>Genome sequencing and assembly of Tianweitania sediminis.</title>
        <authorList>
            <person name="Chhetri G."/>
        </authorList>
    </citation>
    <scope>NUCLEOTIDE SEQUENCE</scope>
    <source>
        <strain evidence="11">Z8</strain>
    </source>
</reference>
<keyword evidence="9" id="KW-0234">DNA repair</keyword>
<dbReference type="GO" id="GO:0005524">
    <property type="term" value="F:ATP binding"/>
    <property type="evidence" value="ECO:0007669"/>
    <property type="project" value="UniProtKB-KW"/>
</dbReference>
<dbReference type="InterPro" id="IPR014017">
    <property type="entry name" value="DNA_helicase_UvrD-like_C"/>
</dbReference>
<feature type="domain" description="UvrD-like helicase C-terminal" evidence="10">
    <location>
        <begin position="327"/>
        <end position="618"/>
    </location>
</feature>
<keyword evidence="4" id="KW-0378">Hydrolase</keyword>
<organism evidence="11 12">
    <name type="scientific">Tianweitania sediminis</name>
    <dbReference type="NCBI Taxonomy" id="1502156"/>
    <lineage>
        <taxon>Bacteria</taxon>
        <taxon>Pseudomonadati</taxon>
        <taxon>Pseudomonadota</taxon>
        <taxon>Alphaproteobacteria</taxon>
        <taxon>Hyphomicrobiales</taxon>
        <taxon>Phyllobacteriaceae</taxon>
        <taxon>Tianweitania</taxon>
    </lineage>
</organism>
<dbReference type="InterPro" id="IPR011604">
    <property type="entry name" value="PDDEXK-like_dom_sf"/>
</dbReference>
<evidence type="ECO:0000256" key="7">
    <source>
        <dbReference type="ARBA" id="ARBA00022840"/>
    </source>
</evidence>
<dbReference type="EMBL" id="JAGIYY010000001">
    <property type="protein sequence ID" value="MBP0437468.1"/>
    <property type="molecule type" value="Genomic_DNA"/>
</dbReference>
<keyword evidence="6" id="KW-0269">Exonuclease</keyword>
<dbReference type="NCBIfam" id="TIGR02786">
    <property type="entry name" value="addB_alphas"/>
    <property type="match status" value="1"/>
</dbReference>
<dbReference type="RefSeq" id="WP_209333473.1">
    <property type="nucleotide sequence ID" value="NZ_JAGIYY010000001.1"/>
</dbReference>
<dbReference type="Pfam" id="PF12705">
    <property type="entry name" value="PDDEXK_1"/>
    <property type="match status" value="1"/>
</dbReference>
<dbReference type="Proteomes" id="UP000666240">
    <property type="component" value="Unassembled WGS sequence"/>
</dbReference>
<keyword evidence="12" id="KW-1185">Reference proteome</keyword>
<dbReference type="AlphaFoldDB" id="A0A8J7QVY1"/>
<evidence type="ECO:0000313" key="12">
    <source>
        <dbReference type="Proteomes" id="UP000666240"/>
    </source>
</evidence>
<dbReference type="SUPFAM" id="SSF52540">
    <property type="entry name" value="P-loop containing nucleoside triphosphate hydrolases"/>
    <property type="match status" value="1"/>
</dbReference>
<keyword evidence="8" id="KW-0238">DNA-binding</keyword>
<keyword evidence="5" id="KW-0347">Helicase</keyword>
<dbReference type="InterPro" id="IPR038726">
    <property type="entry name" value="PDDEXK_AddAB-type"/>
</dbReference>
<evidence type="ECO:0000256" key="9">
    <source>
        <dbReference type="ARBA" id="ARBA00023204"/>
    </source>
</evidence>
<evidence type="ECO:0000256" key="4">
    <source>
        <dbReference type="ARBA" id="ARBA00022801"/>
    </source>
</evidence>
<dbReference type="PROSITE" id="PS51217">
    <property type="entry name" value="UVRD_HELICASE_CTER"/>
    <property type="match status" value="1"/>
</dbReference>
<evidence type="ECO:0000256" key="8">
    <source>
        <dbReference type="ARBA" id="ARBA00023125"/>
    </source>
</evidence>
<sequence length="1050" mass="113578">MTLRTPGPRVFSIPVGAPFLPTFVNALRAGRFHDPGTWSPDDPLGLANTTIYVPTRRAARALRSLLVEAGGGRAALLPTIRPLGEFEEDRVLFESGDQASVDLDPPLAALDRLLRLAPLVRLWVERLPGHLAQLYGEDVLVPASSADALWLARDLAELMDEIETEGADWNRLEKLVPAELANWWQVSLAFLSIVSKVWPTILTELQRSNPAAHRNALILGEADRLQRDPPAGPVIAAGSTGSIPATARLLKTICRLPTGAVVLPGLDQAMDEATWRDVGADDAEASVFGHPQYQLRRLLQRLEVTRDAVEPIGQPDAARALRAQVLAEALRPAASTDAWSENRAGLDADQLRAAFADVTLIDAPTPRDEALAIAIALRQATRDPDRSAALVTSDRTLARRVAAELRRFGIIADDSGGTPLAKTPPATLLLCAVRAVFSPGDPIAILSLLKHPLLSLQLERTKVRRAAEAIELVALRGGTGRPDVAALSALFDARMAALRTTGSRKPFWFARLDDGKVAEANAVLQALDGALAPLVELRSNSRLPTQAAARLSAEALEALGQGADGSLAELYAGDAGEALASFLRGLIAASAEYEILPGEWPSVLDALLAPETMKPAMAGDGRIAIWGALEARLQHVDTLVIGGLNEGTWPRRADPDRFLSRGMKSGLALQPPERRIGQAAHDFMMATGGKDVILSRAARSGDAPAVSSRWLQRLTTFLGEELSDELRGRGRVLLHWAQTLDERHDVRFATRPKPAPPLSARPKHFSVTEIETLRRDPYAIYAKRVLKLDPLDPPLRDPGAAERGNLFHEILHAFTETGVEAVNPEARTVLTEIGRDAFRRADLPLDVSAVWWPRFEAMVGEILNWEEERKAAQNILKRLPELTAQRIPVGATGVTLGGRADRIDLLQGGLADILDYKTGSSPSVKQAHTLLAPQLALEAALMQRGAFADLGPLLAADLAYVRLRASGHVVTESILESRVDRQASLKSAPQLAEEAWGRLEALLAFYNNPSNGYRSRALPFREHDTSGAYDHLARVLEWSAGAEADEGGDE</sequence>
<keyword evidence="1" id="KW-0540">Nuclease</keyword>
<dbReference type="GO" id="GO:0006281">
    <property type="term" value="P:DNA repair"/>
    <property type="evidence" value="ECO:0007669"/>
    <property type="project" value="UniProtKB-KW"/>
</dbReference>
<keyword evidence="7" id="KW-0067">ATP-binding</keyword>
<keyword evidence="3" id="KW-0227">DNA damage</keyword>
<gene>
    <name evidence="11" type="primary">addB</name>
    <name evidence="11" type="ORF">J5Y06_02225</name>
</gene>
<evidence type="ECO:0000256" key="1">
    <source>
        <dbReference type="ARBA" id="ARBA00022722"/>
    </source>
</evidence>
<comment type="caution">
    <text evidence="11">The sequence shown here is derived from an EMBL/GenBank/DDBJ whole genome shotgun (WGS) entry which is preliminary data.</text>
</comment>
<evidence type="ECO:0000313" key="11">
    <source>
        <dbReference type="EMBL" id="MBP0437468.1"/>
    </source>
</evidence>
<protein>
    <submittedName>
        <fullName evidence="11">Double-strand break repair protein AddB</fullName>
    </submittedName>
</protein>
<dbReference type="GO" id="GO:0004527">
    <property type="term" value="F:exonuclease activity"/>
    <property type="evidence" value="ECO:0007669"/>
    <property type="project" value="UniProtKB-KW"/>
</dbReference>
<dbReference type="InterPro" id="IPR027417">
    <property type="entry name" value="P-loop_NTPase"/>
</dbReference>
<evidence type="ECO:0000256" key="5">
    <source>
        <dbReference type="ARBA" id="ARBA00022806"/>
    </source>
</evidence>
<keyword evidence="2" id="KW-0547">Nucleotide-binding</keyword>
<evidence type="ECO:0000259" key="10">
    <source>
        <dbReference type="PROSITE" id="PS51217"/>
    </source>
</evidence>
<dbReference type="GO" id="GO:0003677">
    <property type="term" value="F:DNA binding"/>
    <property type="evidence" value="ECO:0007669"/>
    <property type="project" value="UniProtKB-KW"/>
</dbReference>
<dbReference type="InterPro" id="IPR014153">
    <property type="entry name" value="Ds_break_AddB"/>
</dbReference>
<accession>A0A8J7QVY1</accession>